<dbReference type="PROSITE" id="PS51257">
    <property type="entry name" value="PROKAR_LIPOPROTEIN"/>
    <property type="match status" value="1"/>
</dbReference>
<evidence type="ECO:0000256" key="1">
    <source>
        <dbReference type="SAM" id="MobiDB-lite"/>
    </source>
</evidence>
<organism evidence="3 4">
    <name type="scientific">Arthrobacter cavernae</name>
    <dbReference type="NCBI Taxonomy" id="2817681"/>
    <lineage>
        <taxon>Bacteria</taxon>
        <taxon>Bacillati</taxon>
        <taxon>Actinomycetota</taxon>
        <taxon>Actinomycetes</taxon>
        <taxon>Micrococcales</taxon>
        <taxon>Micrococcaceae</taxon>
        <taxon>Arthrobacter</taxon>
    </lineage>
</organism>
<dbReference type="AlphaFoldDB" id="A0A939HCG2"/>
<evidence type="ECO:0000313" key="3">
    <source>
        <dbReference type="EMBL" id="MBO1266614.1"/>
    </source>
</evidence>
<keyword evidence="2" id="KW-0732">Signal</keyword>
<comment type="caution">
    <text evidence="3">The sequence shown here is derived from an EMBL/GenBank/DDBJ whole genome shotgun (WGS) entry which is preliminary data.</text>
</comment>
<proteinExistence type="predicted"/>
<feature type="signal peptide" evidence="2">
    <location>
        <begin position="1"/>
        <end position="31"/>
    </location>
</feature>
<sequence length="140" mass="13913">MTSRAILKRLLIAMALGACIALTACGPSASAGTEVQMPSASEALTAEASTEAVTEEIRPACASTPGSNADPLCGVVGPECGPGETLLQLYKVTTATGASVPTSEPFCGIESVGAAGRLSGESPRRVPIAPGDIRSTAGPR</sequence>
<evidence type="ECO:0000256" key="2">
    <source>
        <dbReference type="SAM" id="SignalP"/>
    </source>
</evidence>
<feature type="region of interest" description="Disordered" evidence="1">
    <location>
        <begin position="118"/>
        <end position="140"/>
    </location>
</feature>
<dbReference type="Proteomes" id="UP000664164">
    <property type="component" value="Unassembled WGS sequence"/>
</dbReference>
<feature type="chain" id="PRO_5038049979" evidence="2">
    <location>
        <begin position="32"/>
        <end position="140"/>
    </location>
</feature>
<dbReference type="EMBL" id="JAFNLL010000002">
    <property type="protein sequence ID" value="MBO1266614.1"/>
    <property type="molecule type" value="Genomic_DNA"/>
</dbReference>
<evidence type="ECO:0000313" key="4">
    <source>
        <dbReference type="Proteomes" id="UP000664164"/>
    </source>
</evidence>
<gene>
    <name evidence="3" type="ORF">J1902_01220</name>
</gene>
<keyword evidence="4" id="KW-1185">Reference proteome</keyword>
<protein>
    <submittedName>
        <fullName evidence="3">Uncharacterized protein</fullName>
    </submittedName>
</protein>
<reference evidence="3" key="1">
    <citation type="submission" date="2021-03" db="EMBL/GenBank/DDBJ databases">
        <title>A new species, PO-11, isolated from a karst cave deposit.</title>
        <authorList>
            <person name="Zhaoxiaoyong W."/>
        </authorList>
    </citation>
    <scope>NUCLEOTIDE SEQUENCE</scope>
    <source>
        <strain evidence="3">PO-11</strain>
    </source>
</reference>
<dbReference type="RefSeq" id="WP_207614362.1">
    <property type="nucleotide sequence ID" value="NZ_JAFNLL010000002.1"/>
</dbReference>
<name>A0A939HCG2_9MICC</name>
<accession>A0A939HCG2</accession>